<protein>
    <submittedName>
        <fullName evidence="9">Calcium-binding protein</fullName>
    </submittedName>
</protein>
<dbReference type="InterPro" id="IPR011049">
    <property type="entry name" value="Serralysin-like_metalloprot_C"/>
</dbReference>
<keyword evidence="4" id="KW-0800">Toxin</keyword>
<feature type="compositionally biased region" description="Low complexity" evidence="8">
    <location>
        <begin position="1025"/>
        <end position="1042"/>
    </location>
</feature>
<dbReference type="EMBL" id="JACJSI010000235">
    <property type="protein sequence ID" value="MBD2535110.1"/>
    <property type="molecule type" value="Genomic_DNA"/>
</dbReference>
<dbReference type="InterPro" id="IPR001343">
    <property type="entry name" value="Hemolysn_Ca-bd"/>
</dbReference>
<dbReference type="Proteomes" id="UP000623440">
    <property type="component" value="Unassembled WGS sequence"/>
</dbReference>
<gene>
    <name evidence="9" type="ORF">H6G97_39155</name>
</gene>
<dbReference type="Pfam" id="PF00353">
    <property type="entry name" value="HemolysinCabind"/>
    <property type="match status" value="23"/>
</dbReference>
<evidence type="ECO:0000256" key="6">
    <source>
        <dbReference type="ARBA" id="ARBA00023026"/>
    </source>
</evidence>
<evidence type="ECO:0000256" key="2">
    <source>
        <dbReference type="ARBA" id="ARBA00004613"/>
    </source>
</evidence>
<evidence type="ECO:0000256" key="7">
    <source>
        <dbReference type="ARBA" id="ARBA00023136"/>
    </source>
</evidence>
<evidence type="ECO:0000256" key="4">
    <source>
        <dbReference type="ARBA" id="ARBA00022656"/>
    </source>
</evidence>
<reference evidence="9 10" key="1">
    <citation type="journal article" date="2020" name="ISME J.">
        <title>Comparative genomics reveals insights into cyanobacterial evolution and habitat adaptation.</title>
        <authorList>
            <person name="Chen M.Y."/>
            <person name="Teng W.K."/>
            <person name="Zhao L."/>
            <person name="Hu C.X."/>
            <person name="Zhou Y.K."/>
            <person name="Han B.P."/>
            <person name="Song L.R."/>
            <person name="Shu W.S."/>
        </authorList>
    </citation>
    <scope>NUCLEOTIDE SEQUENCE [LARGE SCALE GENOMIC DNA]</scope>
    <source>
        <strain evidence="9 10">FACHB-838</strain>
    </source>
</reference>
<dbReference type="PRINTS" id="PR00313">
    <property type="entry name" value="CABNDNGRPT"/>
</dbReference>
<dbReference type="Gene3D" id="2.160.20.160">
    <property type="match status" value="1"/>
</dbReference>
<dbReference type="PRINTS" id="PR01488">
    <property type="entry name" value="RTXTOXINA"/>
</dbReference>
<dbReference type="InterPro" id="IPR050557">
    <property type="entry name" value="RTX_toxin/Mannuronan_C5-epim"/>
</dbReference>
<evidence type="ECO:0000256" key="3">
    <source>
        <dbReference type="ARBA" id="ARBA00022525"/>
    </source>
</evidence>
<feature type="region of interest" description="Disordered" evidence="8">
    <location>
        <begin position="324"/>
        <end position="343"/>
    </location>
</feature>
<dbReference type="RefSeq" id="WP_190945972.1">
    <property type="nucleotide sequence ID" value="NZ_JACJSI010000235.1"/>
</dbReference>
<feature type="compositionally biased region" description="Polar residues" evidence="8">
    <location>
        <begin position="331"/>
        <end position="343"/>
    </location>
</feature>
<dbReference type="InterPro" id="IPR003995">
    <property type="entry name" value="RTX_toxin_determinant-A"/>
</dbReference>
<evidence type="ECO:0000313" key="10">
    <source>
        <dbReference type="Proteomes" id="UP000623440"/>
    </source>
</evidence>
<proteinExistence type="predicted"/>
<sequence>MANIIGTDDNDTLNGSDSADTIKGLAGNDTIYTMYGSGGNDTLTGGDGQDKFVDADNFEYYGLTRNNIITDFGGVGKGKNPTSGVISRVDTLEFQGHGFTTQNLLLTQNGNNLEISFEKDTYKSSLFGVKVILQNFALENLDNLSKSTGATVDLGNILFNKQTSITDSFDVFNANSTQSTIFNKNTVTFLNDLDNNVSGFDDSDDLINSQAGDDIIDGLSGNDLLRGGMGNDTLIGSAGDDTLIGDTGNNSLFGGIDDDSLNIEFSTGDNTLNGGTGNDTLSAGATSGNNFLFGGDGNDSLNASYYSEIYSYIPSNGNNTLNGGAGDDTLRAQSPSGNNFLFGSDGNDSLNASGSVNEEYFFTSSSGNNTLNGGAGDDTLRAEYSSGDNTLFGGDGNDSLNASGYFFAGRGGDVYLPSLGNNTLNGGLGDDTLRAEYSTGNNFLSGGNDNDSFYLSPTDTTPSDLVTQTVDGGKGDDVLSLGYRLAIKGMTTIFNPTTNISSITAGTYRVSYKNIERLNIRGTAYDDYIVGSNGNDTLSGGYRDNDTVDGGYGNDTVDGGKGDDVLFADYTYATKRVTTTFNATTNIGSITTDTNLVTYNNIERLDIRGTAYDDLIVGNDGNDTLSTGNGGNDTIDGGMGDDVLSVSYSNGREGLTTTFDVTTNIGSITVGTNRVSYNNIERFNISGTANDDLIVGNDGNDTIDGGNNGNDTIDGGMGDDVLSGGYFYSYDYNTDVIIGGAGNDILTGASGNDTLTGGTGNDTFVYNSVDGSTDNGTDMITDFGGVGKGSNSSAEVIASLDILQFQNTQSLAFTAQNLLLTQNSNNLEITFEDASAVNTKVVLQNFKLENLDNLPATSSQSAIGNILFHGQTTITDSFDVFDANSTQISLFNRDTVTFLNDLSNNIMGFDNSNDVINGQGGDDIIDGLSGNDTIRGGAGNDILLGDAGNDTLINRVGNDTLEGSTGDDSLNASGSTGDNLLFGGDGNDFLDVSGSYSGNSSSFDSRSLGNNTLDGGAGNDSLSASGSKGDNLLSGGDGNDSLNVSGGTRSDFGFFDSRSLGNNILEGGTGNDSLSASGSTGDNTLNGGVGDDFLNVLNSEGDNLLSGGDGNDSFSVSALSTVPSSLVTQTVDGDIGEDVLSVNYIDATGGITSTFNATNNIGSITGGNNRVSYKFIEGLNITGTTYDDNIVGSNGNDTIYGGNGGNDTIIGGAGNDFLTSGYLGNSTLDGGNGNDILYGGVGNNNLYGGAGSDTFTFYYYNQGVSSIYDFNASNELIEVQAATFGGGLVTPIVSASQFTLGTSATTIAQRFIYDNSTGGLFFDLDGSASRFTQVQFAQLDAGVALTKDNFVVV</sequence>
<dbReference type="SUPFAM" id="SSF51120">
    <property type="entry name" value="beta-Roll"/>
    <property type="match status" value="8"/>
</dbReference>
<keyword evidence="6" id="KW-0843">Virulence</keyword>
<evidence type="ECO:0000256" key="1">
    <source>
        <dbReference type="ARBA" id="ARBA00004370"/>
    </source>
</evidence>
<feature type="region of interest" description="Disordered" evidence="8">
    <location>
        <begin position="1011"/>
        <end position="1042"/>
    </location>
</feature>
<dbReference type="PANTHER" id="PTHR38340">
    <property type="entry name" value="S-LAYER PROTEIN"/>
    <property type="match status" value="1"/>
</dbReference>
<accession>A0ABR8E3H2</accession>
<dbReference type="PANTHER" id="PTHR38340:SF1">
    <property type="entry name" value="S-LAYER PROTEIN"/>
    <property type="match status" value="1"/>
</dbReference>
<keyword evidence="10" id="KW-1185">Reference proteome</keyword>
<keyword evidence="7" id="KW-0472">Membrane</keyword>
<comment type="caution">
    <text evidence="9">The sequence shown here is derived from an EMBL/GenBank/DDBJ whole genome shotgun (WGS) entry which is preliminary data.</text>
</comment>
<evidence type="ECO:0000313" key="9">
    <source>
        <dbReference type="EMBL" id="MBD2535110.1"/>
    </source>
</evidence>
<evidence type="ECO:0000256" key="8">
    <source>
        <dbReference type="SAM" id="MobiDB-lite"/>
    </source>
</evidence>
<dbReference type="InterPro" id="IPR018511">
    <property type="entry name" value="Hemolysin-typ_Ca-bd_CS"/>
</dbReference>
<organism evidence="9 10">
    <name type="scientific">Nostoc flagelliforme FACHB-838</name>
    <dbReference type="NCBI Taxonomy" id="2692904"/>
    <lineage>
        <taxon>Bacteria</taxon>
        <taxon>Bacillati</taxon>
        <taxon>Cyanobacteriota</taxon>
        <taxon>Cyanophyceae</taxon>
        <taxon>Nostocales</taxon>
        <taxon>Nostocaceae</taxon>
        <taxon>Nostoc</taxon>
    </lineage>
</organism>
<evidence type="ECO:0000256" key="5">
    <source>
        <dbReference type="ARBA" id="ARBA00022737"/>
    </source>
</evidence>
<name>A0ABR8E3H2_9NOSO</name>
<keyword evidence="3" id="KW-0964">Secreted</keyword>
<dbReference type="Gene3D" id="2.150.10.10">
    <property type="entry name" value="Serralysin-like metalloprotease, C-terminal"/>
    <property type="match status" value="10"/>
</dbReference>
<keyword evidence="5" id="KW-0677">Repeat</keyword>
<comment type="subcellular location">
    <subcellularLocation>
        <location evidence="1">Membrane</location>
    </subcellularLocation>
    <subcellularLocation>
        <location evidence="2">Secreted</location>
    </subcellularLocation>
</comment>
<dbReference type="PROSITE" id="PS00330">
    <property type="entry name" value="HEMOLYSIN_CALCIUM"/>
    <property type="match status" value="2"/>
</dbReference>